<sequence>MQFLLFADRAVRSPESAAGFTKRLSHASGRDWLVGDWDDDECVRASNGAFTVVLLGTVGGTASELQAWLDSQGRSPDFTTIYRTIAGAYFTLVTTAAGAVQAFGTLSSFRRLSYSTDPELPVASNSLRLLIGVLRPRLREGLVPLALVAPRAPWPLGDSSYWTDIENVLPTHQLRSDGSGPFRVEQRWSLPHGHVPQSEITPALTAALHDAVEARARNGRSSLSSDLSGGMDSTSLAFFAREHVDDLTTMHLGISVEMNDDAAWADAAALSLQSNHIRVSHEDLPKWFAGWHASEERFAAEPEPSIRTEGMHRAMAERLHDAGSTIHLAGSGGDELFYPDEAVLPGLRREAPSALYGAIRGMATLHRWPMGQTIRAAMNTTDAAKWLVQETAKLGTTEFERPSPAWDVPFSLSPWATDAARSSVQRLVLEHAAGRHLDAAFATDAVAYGMITRNGQIHRALDEQTREVGVRYEAPFLDDAVIDLALQVRLVDRLNTQRFKPGLAAAARGVVPEPFLNRRSKGDYISLIYAAFNERRRDIAAQLDEFHLVKRGLLDTQSLRTYLLSMQPQAQHFFPFEFLLATERWLRSADQTIVMSER</sequence>
<dbReference type="PANTHER" id="PTHR43284:SF1">
    <property type="entry name" value="ASPARAGINE SYNTHETASE"/>
    <property type="match status" value="1"/>
</dbReference>
<dbReference type="PANTHER" id="PTHR43284">
    <property type="entry name" value="ASPARAGINE SYNTHETASE (GLUTAMINE-HYDROLYZING)"/>
    <property type="match status" value="1"/>
</dbReference>
<dbReference type="InterPro" id="IPR001962">
    <property type="entry name" value="Asn_synthase"/>
</dbReference>
<comment type="caution">
    <text evidence="6">The sequence shown here is derived from an EMBL/GenBank/DDBJ whole genome shotgun (WGS) entry which is preliminary data.</text>
</comment>
<dbReference type="EMBL" id="FXWJ01000007">
    <property type="protein sequence ID" value="SMQ75545.1"/>
    <property type="molecule type" value="Genomic_DNA"/>
</dbReference>
<evidence type="ECO:0000256" key="4">
    <source>
        <dbReference type="ARBA" id="ARBA00048741"/>
    </source>
</evidence>
<gene>
    <name evidence="6" type="ORF">SAMN06295909_3868</name>
</gene>
<proteinExistence type="predicted"/>
<dbReference type="SUPFAM" id="SSF52402">
    <property type="entry name" value="Adenine nucleotide alpha hydrolases-like"/>
    <property type="match status" value="1"/>
</dbReference>
<comment type="pathway">
    <text evidence="1">Amino-acid biosynthesis; L-asparagine biosynthesis; L-asparagine from L-aspartate (L-Gln route): step 1/1.</text>
</comment>
<protein>
    <recommendedName>
        <fullName evidence="2">asparagine synthase (glutamine-hydrolyzing)</fullName>
        <ecNumber evidence="2">6.3.5.4</ecNumber>
    </recommendedName>
</protein>
<evidence type="ECO:0000313" key="7">
    <source>
        <dbReference type="Proteomes" id="UP000194464"/>
    </source>
</evidence>
<dbReference type="Gene3D" id="3.40.50.620">
    <property type="entry name" value="HUPs"/>
    <property type="match status" value="1"/>
</dbReference>
<dbReference type="EC" id="6.3.5.4" evidence="2"/>
<reference evidence="6 7" key="1">
    <citation type="submission" date="2017-04" db="EMBL/GenBank/DDBJ databases">
        <authorList>
            <person name="Varghese N."/>
            <person name="Submissions S."/>
        </authorList>
    </citation>
    <scope>NUCLEOTIDE SEQUENCE [LARGE SCALE GENOMIC DNA]</scope>
    <source>
        <strain evidence="6 7">VKM Ac-1784</strain>
    </source>
</reference>
<dbReference type="RefSeq" id="WP_086475399.1">
    <property type="nucleotide sequence ID" value="NZ_FXWJ01000007.1"/>
</dbReference>
<evidence type="ECO:0000256" key="2">
    <source>
        <dbReference type="ARBA" id="ARBA00012737"/>
    </source>
</evidence>
<dbReference type="Pfam" id="PF00733">
    <property type="entry name" value="Asn_synthase"/>
    <property type="match status" value="1"/>
</dbReference>
<dbReference type="InterPro" id="IPR051786">
    <property type="entry name" value="ASN_synthetase/amidase"/>
</dbReference>
<comment type="catalytic activity">
    <reaction evidence="4">
        <text>L-aspartate + L-glutamine + ATP + H2O = L-asparagine + L-glutamate + AMP + diphosphate + H(+)</text>
        <dbReference type="Rhea" id="RHEA:12228"/>
        <dbReference type="ChEBI" id="CHEBI:15377"/>
        <dbReference type="ChEBI" id="CHEBI:15378"/>
        <dbReference type="ChEBI" id="CHEBI:29985"/>
        <dbReference type="ChEBI" id="CHEBI:29991"/>
        <dbReference type="ChEBI" id="CHEBI:30616"/>
        <dbReference type="ChEBI" id="CHEBI:33019"/>
        <dbReference type="ChEBI" id="CHEBI:58048"/>
        <dbReference type="ChEBI" id="CHEBI:58359"/>
        <dbReference type="ChEBI" id="CHEBI:456215"/>
        <dbReference type="EC" id="6.3.5.4"/>
    </reaction>
</comment>
<keyword evidence="3" id="KW-0061">Asparagine biosynthesis</keyword>
<name>A0ABY1RJ09_9MICO</name>
<dbReference type="Proteomes" id="UP000194464">
    <property type="component" value="Unassembled WGS sequence"/>
</dbReference>
<keyword evidence="7" id="KW-1185">Reference proteome</keyword>
<accession>A0ABY1RJ09</accession>
<feature type="domain" description="Asparagine synthetase" evidence="5">
    <location>
        <begin position="204"/>
        <end position="586"/>
    </location>
</feature>
<organism evidence="6 7">
    <name type="scientific">Plantibacter elymi</name>
    <name type="common">nom. nud.</name>
    <dbReference type="NCBI Taxonomy" id="199708"/>
    <lineage>
        <taxon>Bacteria</taxon>
        <taxon>Bacillati</taxon>
        <taxon>Actinomycetota</taxon>
        <taxon>Actinomycetes</taxon>
        <taxon>Micrococcales</taxon>
        <taxon>Microbacteriaceae</taxon>
        <taxon>Plantibacter</taxon>
    </lineage>
</organism>
<dbReference type="InterPro" id="IPR014729">
    <property type="entry name" value="Rossmann-like_a/b/a_fold"/>
</dbReference>
<evidence type="ECO:0000256" key="1">
    <source>
        <dbReference type="ARBA" id="ARBA00005187"/>
    </source>
</evidence>
<evidence type="ECO:0000259" key="5">
    <source>
        <dbReference type="Pfam" id="PF00733"/>
    </source>
</evidence>
<keyword evidence="3" id="KW-0028">Amino-acid biosynthesis</keyword>
<evidence type="ECO:0000256" key="3">
    <source>
        <dbReference type="ARBA" id="ARBA00022888"/>
    </source>
</evidence>
<evidence type="ECO:0000313" key="6">
    <source>
        <dbReference type="EMBL" id="SMQ75545.1"/>
    </source>
</evidence>